<feature type="compositionally biased region" description="Acidic residues" evidence="1">
    <location>
        <begin position="193"/>
        <end position="205"/>
    </location>
</feature>
<feature type="region of interest" description="Disordered" evidence="1">
    <location>
        <begin position="120"/>
        <end position="151"/>
    </location>
</feature>
<dbReference type="Pfam" id="PF04502">
    <property type="entry name" value="Saf4_Yju2"/>
    <property type="match status" value="1"/>
</dbReference>
<proteinExistence type="predicted"/>
<feature type="compositionally biased region" description="Low complexity" evidence="1">
    <location>
        <begin position="265"/>
        <end position="275"/>
    </location>
</feature>
<dbReference type="OrthoDB" id="674963at2759"/>
<dbReference type="PANTHER" id="PTHR12111">
    <property type="entry name" value="SPLICING FACTOR YJU2"/>
    <property type="match status" value="1"/>
</dbReference>
<protein>
    <submittedName>
        <fullName evidence="2">Coiled-coil domain-containing protein 130-like</fullName>
    </submittedName>
</protein>
<comment type="caution">
    <text evidence="2">The sequence shown here is derived from an EMBL/GenBank/DDBJ whole genome shotgun (WGS) entry which is preliminary data.</text>
</comment>
<dbReference type="InterPro" id="IPR007590">
    <property type="entry name" value="Saf4/Yju2"/>
</dbReference>
<evidence type="ECO:0000313" key="3">
    <source>
        <dbReference type="Proteomes" id="UP000241890"/>
    </source>
</evidence>
<reference evidence="2 3" key="1">
    <citation type="submission" date="2017-12" db="EMBL/GenBank/DDBJ databases">
        <title>Sequencing, de novo assembly and annotation of complete genome of a new Thraustochytrid species, strain FCC1311.</title>
        <authorList>
            <person name="Sedici K."/>
            <person name="Godart F."/>
            <person name="Aiese Cigliano R."/>
            <person name="Sanseverino W."/>
            <person name="Barakat M."/>
            <person name="Ortet P."/>
            <person name="Marechal E."/>
            <person name="Cagnac O."/>
            <person name="Amato A."/>
        </authorList>
    </citation>
    <scope>NUCLEOTIDE SEQUENCE [LARGE SCALE GENOMIC DNA]</scope>
</reference>
<gene>
    <name evidence="2" type="ORF">FCC1311_106832</name>
</gene>
<dbReference type="InParanoid" id="A0A2R5GVV4"/>
<dbReference type="EMBL" id="BEYU01000196">
    <property type="protein sequence ID" value="GBG34459.1"/>
    <property type="molecule type" value="Genomic_DNA"/>
</dbReference>
<dbReference type="Proteomes" id="UP000241890">
    <property type="component" value="Unassembled WGS sequence"/>
</dbReference>
<name>A0A2R5GVV4_9STRA</name>
<dbReference type="GO" id="GO:0000398">
    <property type="term" value="P:mRNA splicing, via spliceosome"/>
    <property type="evidence" value="ECO:0007669"/>
    <property type="project" value="InterPro"/>
</dbReference>
<feature type="compositionally biased region" description="Basic and acidic residues" evidence="1">
    <location>
        <begin position="120"/>
        <end position="129"/>
    </location>
</feature>
<feature type="region of interest" description="Disordered" evidence="1">
    <location>
        <begin position="164"/>
        <end position="290"/>
    </location>
</feature>
<evidence type="ECO:0000256" key="1">
    <source>
        <dbReference type="SAM" id="MobiDB-lite"/>
    </source>
</evidence>
<feature type="compositionally biased region" description="Polar residues" evidence="1">
    <location>
        <begin position="245"/>
        <end position="264"/>
    </location>
</feature>
<feature type="compositionally biased region" description="Basic and acidic residues" evidence="1">
    <location>
        <begin position="141"/>
        <end position="151"/>
    </location>
</feature>
<sequence>MGDRKEINKYFSPDFDPRKKVPGVKIDRDAAQPIRLMLPFGLRCISCDNTMAKQLKVNATKETAKGMDYLGMRRFRFRFKCPRCKAPVTFLTDPENADYEIESGGKRSYDFTLERKREEMAAQRQKALEEAEEGGESAEASMRKLEDRTLNSKVEMETMEALEDLRAQNRKRERVSDPISALQRNKDRATEPTPEELAAEAAEDEAAAREAFAAKRAKVHRINENNDDVDDDDKGAKITPLHAQMTKSSQPTNAQRGETNSASTGGLLLAPAALGVKGRKKKANKKKIKKAEKALPATGLLAYASSSDDDDDDDE</sequence>
<feature type="compositionally biased region" description="Basic residues" evidence="1">
    <location>
        <begin position="277"/>
        <end position="290"/>
    </location>
</feature>
<organism evidence="2 3">
    <name type="scientific">Hondaea fermentalgiana</name>
    <dbReference type="NCBI Taxonomy" id="2315210"/>
    <lineage>
        <taxon>Eukaryota</taxon>
        <taxon>Sar</taxon>
        <taxon>Stramenopiles</taxon>
        <taxon>Bigyra</taxon>
        <taxon>Labyrinthulomycetes</taxon>
        <taxon>Thraustochytrida</taxon>
        <taxon>Thraustochytriidae</taxon>
        <taxon>Hondaea</taxon>
    </lineage>
</organism>
<keyword evidence="3" id="KW-1185">Reference proteome</keyword>
<dbReference type="AlphaFoldDB" id="A0A2R5GVV4"/>
<evidence type="ECO:0000313" key="2">
    <source>
        <dbReference type="EMBL" id="GBG34459.1"/>
    </source>
</evidence>
<dbReference type="FunCoup" id="A0A2R5GVV4">
    <property type="interactions" value="265"/>
</dbReference>
<accession>A0A2R5GVV4</accession>